<accession>A0A845M4K5</accession>
<gene>
    <name evidence="3" type="ORF">GQE99_19855</name>
</gene>
<protein>
    <submittedName>
        <fullName evidence="3">Chemotaxis protein chel</fullName>
    </submittedName>
</protein>
<comment type="caution">
    <text evidence="3">The sequence shown here is derived from an EMBL/GenBank/DDBJ whole genome shotgun (WGS) entry which is preliminary data.</text>
</comment>
<feature type="region of interest" description="Disordered" evidence="1">
    <location>
        <begin position="1"/>
        <end position="20"/>
    </location>
</feature>
<feature type="compositionally biased region" description="Pro residues" evidence="1">
    <location>
        <begin position="1"/>
        <end position="15"/>
    </location>
</feature>
<evidence type="ECO:0000313" key="3">
    <source>
        <dbReference type="EMBL" id="MZR15280.1"/>
    </source>
</evidence>
<dbReference type="EMBL" id="WTUX01000022">
    <property type="protein sequence ID" value="MZR15280.1"/>
    <property type="molecule type" value="Genomic_DNA"/>
</dbReference>
<keyword evidence="4" id="KW-1185">Reference proteome</keyword>
<evidence type="ECO:0000256" key="1">
    <source>
        <dbReference type="SAM" id="MobiDB-lite"/>
    </source>
</evidence>
<reference evidence="3 4" key="1">
    <citation type="submission" date="2019-12" db="EMBL/GenBank/DDBJ databases">
        <title>Maritimibacter sp. nov. sp. isolated from sea sand.</title>
        <authorList>
            <person name="Kim J."/>
            <person name="Jeong S.E."/>
            <person name="Jung H.S."/>
            <person name="Jeon C.O."/>
        </authorList>
    </citation>
    <scope>NUCLEOTIDE SEQUENCE [LARGE SCALE GENOMIC DNA]</scope>
    <source>
        <strain evidence="3 4">DP07</strain>
    </source>
</reference>
<evidence type="ECO:0000259" key="2">
    <source>
        <dbReference type="Pfam" id="PF10135"/>
    </source>
</evidence>
<sequence>MLTLPPASPTVPPPATSGADDQLRAAARELEATFLAEMLKSAGLGAQPEGFGGGAGEAQFASFLRLEQARAMVSAGGIGLSESLFNAMKERTDGRS</sequence>
<dbReference type="RefSeq" id="WP_161353762.1">
    <property type="nucleotide sequence ID" value="NZ_WTUX01000022.1"/>
</dbReference>
<evidence type="ECO:0000313" key="4">
    <source>
        <dbReference type="Proteomes" id="UP000467322"/>
    </source>
</evidence>
<dbReference type="Proteomes" id="UP000467322">
    <property type="component" value="Unassembled WGS sequence"/>
</dbReference>
<feature type="domain" description="Flagellar protein FlgJ N-terminal" evidence="2">
    <location>
        <begin position="47"/>
        <end position="85"/>
    </location>
</feature>
<dbReference type="Pfam" id="PF10135">
    <property type="entry name" value="Rod-binding"/>
    <property type="match status" value="1"/>
</dbReference>
<dbReference type="AlphaFoldDB" id="A0A845M4K5"/>
<dbReference type="InterPro" id="IPR019301">
    <property type="entry name" value="Flagellar_prot_FlgJ_N"/>
</dbReference>
<organism evidence="3 4">
    <name type="scientific">Maritimibacter harenae</name>
    <dbReference type="NCBI Taxonomy" id="2606218"/>
    <lineage>
        <taxon>Bacteria</taxon>
        <taxon>Pseudomonadati</taxon>
        <taxon>Pseudomonadota</taxon>
        <taxon>Alphaproteobacteria</taxon>
        <taxon>Rhodobacterales</taxon>
        <taxon>Roseobacteraceae</taxon>
        <taxon>Maritimibacter</taxon>
    </lineage>
</organism>
<proteinExistence type="predicted"/>
<name>A0A845M4K5_9RHOB</name>